<evidence type="ECO:0000313" key="3">
    <source>
        <dbReference type="Proteomes" id="UP001151760"/>
    </source>
</evidence>
<gene>
    <name evidence="2" type="ORF">Tco_1124801</name>
</gene>
<keyword evidence="3" id="KW-1185">Reference proteome</keyword>
<sequence>MIQNPDKPDDPTAMIIEPLSKMTKFNKKKYFSDIRVTNFLLQGIPNDIYNSVNACKTAKQMWERIRRLMHGFEKTKQQRHLRLVDEFDKFVAVEGESLSSVYERLTTLVNVMERNNIRPLPISISTKFLNSLHLSGENIAKKEARNHDPLALVAHSNVHSSHSHAREIQGDAQKDKLTTAMMLLARAITQHYSTPNSNHLHTSSNTRNQAVIQDGRVDIQSKNVGYGRNGNRNAGRSNRNQTASAGIGMVQQMQIEAK</sequence>
<reference evidence="2" key="1">
    <citation type="journal article" date="2022" name="Int. J. Mol. Sci.">
        <title>Draft Genome of Tanacetum Coccineum: Genomic Comparison of Closely Related Tanacetum-Family Plants.</title>
        <authorList>
            <person name="Yamashiro T."/>
            <person name="Shiraishi A."/>
            <person name="Nakayama K."/>
            <person name="Satake H."/>
        </authorList>
    </citation>
    <scope>NUCLEOTIDE SEQUENCE</scope>
</reference>
<dbReference type="Pfam" id="PF14223">
    <property type="entry name" value="Retrotran_gag_2"/>
    <property type="match status" value="1"/>
</dbReference>
<feature type="compositionally biased region" description="Low complexity" evidence="1">
    <location>
        <begin position="223"/>
        <end position="240"/>
    </location>
</feature>
<name>A0ABQ5J7T4_9ASTR</name>
<proteinExistence type="predicted"/>
<evidence type="ECO:0000256" key="1">
    <source>
        <dbReference type="SAM" id="MobiDB-lite"/>
    </source>
</evidence>
<organism evidence="2 3">
    <name type="scientific">Tanacetum coccineum</name>
    <dbReference type="NCBI Taxonomy" id="301880"/>
    <lineage>
        <taxon>Eukaryota</taxon>
        <taxon>Viridiplantae</taxon>
        <taxon>Streptophyta</taxon>
        <taxon>Embryophyta</taxon>
        <taxon>Tracheophyta</taxon>
        <taxon>Spermatophyta</taxon>
        <taxon>Magnoliopsida</taxon>
        <taxon>eudicotyledons</taxon>
        <taxon>Gunneridae</taxon>
        <taxon>Pentapetalae</taxon>
        <taxon>asterids</taxon>
        <taxon>campanulids</taxon>
        <taxon>Asterales</taxon>
        <taxon>Asteraceae</taxon>
        <taxon>Asteroideae</taxon>
        <taxon>Anthemideae</taxon>
        <taxon>Anthemidinae</taxon>
        <taxon>Tanacetum</taxon>
    </lineage>
</organism>
<dbReference type="Proteomes" id="UP001151760">
    <property type="component" value="Unassembled WGS sequence"/>
</dbReference>
<feature type="region of interest" description="Disordered" evidence="1">
    <location>
        <begin position="216"/>
        <end position="258"/>
    </location>
</feature>
<protein>
    <recommendedName>
        <fullName evidence="4">Gag protein</fullName>
    </recommendedName>
</protein>
<comment type="caution">
    <text evidence="2">The sequence shown here is derived from an EMBL/GenBank/DDBJ whole genome shotgun (WGS) entry which is preliminary data.</text>
</comment>
<dbReference type="EMBL" id="BQNB010021626">
    <property type="protein sequence ID" value="GJU08371.1"/>
    <property type="molecule type" value="Genomic_DNA"/>
</dbReference>
<evidence type="ECO:0008006" key="4">
    <source>
        <dbReference type="Google" id="ProtNLM"/>
    </source>
</evidence>
<accession>A0ABQ5J7T4</accession>
<evidence type="ECO:0000313" key="2">
    <source>
        <dbReference type="EMBL" id="GJU08371.1"/>
    </source>
</evidence>
<reference evidence="2" key="2">
    <citation type="submission" date="2022-01" db="EMBL/GenBank/DDBJ databases">
        <authorList>
            <person name="Yamashiro T."/>
            <person name="Shiraishi A."/>
            <person name="Satake H."/>
            <person name="Nakayama K."/>
        </authorList>
    </citation>
    <scope>NUCLEOTIDE SEQUENCE</scope>
</reference>